<evidence type="ECO:0000313" key="8">
    <source>
        <dbReference type="Proteomes" id="UP001497600"/>
    </source>
</evidence>
<proteinExistence type="inferred from homology"/>
<dbReference type="PANTHER" id="PTHR10404:SF46">
    <property type="entry name" value="VACUOLAR PROTEIN SORTING-ASSOCIATED PROTEIN 70"/>
    <property type="match status" value="1"/>
</dbReference>
<dbReference type="InterPro" id="IPR007365">
    <property type="entry name" value="TFR-like_dimer_dom"/>
</dbReference>
<dbReference type="InterPro" id="IPR046450">
    <property type="entry name" value="PA_dom_sf"/>
</dbReference>
<accession>A0ABP0EK39</accession>
<dbReference type="Gene3D" id="3.50.30.30">
    <property type="match status" value="1"/>
</dbReference>
<dbReference type="InterPro" id="IPR036757">
    <property type="entry name" value="TFR-like_dimer_dom_sf"/>
</dbReference>
<feature type="domain" description="Peptidase M28" evidence="6">
    <location>
        <begin position="386"/>
        <end position="578"/>
    </location>
</feature>
<sequence length="835" mass="94375">MRLGSDQYSDKEFDEIEQFLDKSTNDNVEVRSTKTKKRFLNLWVWIGTFVLLYFGYFTLKKCHYSHFFNVVAGDEDLLELAENKVKFAPFFNALETNLAGNWSKKYTAEPHLAGTNYGLVEWTRAKFEEYGFETSIDTYDIYVSYPVAQDLKLVKAGTDKVLYQAPLKEDEIKEDETSVGDDLIPTFLGYSANGNVTAEYVYVNYASKEDFEHLESLGVSVEGKIVIARYGKVYRGLKVKFAQDHGAVGVLLYSDPGDDYGITPANGYKQYPEGPARQESSVQRGSLLFLGGVGAAPGDPTTPGYGSKPGVERKDPHNTIPRIPALAISYREVKPILAKLNGHGAQSKDKGWKGELEGFDYSIGPNANVTLNLFNEQNFTITPLWNVYGEIKGEIEDEVIIIGNHRDAWIKGGAGDPNSGSATLLEVARAFGALKASGYVFKRTIILASWDGEEYGLLGSTEFGEYAAKTLQKNVVAYFNLDVATTGKNLDLGSSPVLNKVLKKALKQVKYPGSKKGETLYEHYLERHDGSDRIGNLGSGSDYTVFLEHLGIPSVDLGFGGGKGDPIYHYHSNYDSYHWVSKFGDPGFIYHAATAKFLGLAVLELSEHQLIDFKLQDYSHDLSLYYNETLELIPKKWLYKTIDKESIWEDYLNNDGEQVDYMNKITQGYYSRREFFPFPEYLEKSGCMHHGGMIMVNPSKHKEATLHDLLDTTFNDISQLHNVSSLFDAETILLQERYNKRDSLHWWQRIRLFFQIKGHNKVVQYYERNFLVHKGLHERSWFKHIVFASGRFTGYAGQTLPGLKEAAEDEDFERFVHWLGIVSKAIRRVTANLSV</sequence>
<feature type="domain" description="Transferrin receptor-like dimerisation" evidence="5">
    <location>
        <begin position="717"/>
        <end position="833"/>
    </location>
</feature>
<dbReference type="Proteomes" id="UP001497600">
    <property type="component" value="Chromosome H"/>
</dbReference>
<organism evidence="7 8">
    <name type="scientific">[Candida] anglica</name>
    <dbReference type="NCBI Taxonomy" id="148631"/>
    <lineage>
        <taxon>Eukaryota</taxon>
        <taxon>Fungi</taxon>
        <taxon>Dikarya</taxon>
        <taxon>Ascomycota</taxon>
        <taxon>Saccharomycotina</taxon>
        <taxon>Pichiomycetes</taxon>
        <taxon>Debaryomycetaceae</taxon>
        <taxon>Kurtzmaniella</taxon>
    </lineage>
</organism>
<dbReference type="PANTHER" id="PTHR10404">
    <property type="entry name" value="N-ACETYLATED-ALPHA-LINKED ACIDIC DIPEPTIDASE"/>
    <property type="match status" value="1"/>
</dbReference>
<dbReference type="InterPro" id="IPR003137">
    <property type="entry name" value="PA_domain"/>
</dbReference>
<dbReference type="InterPro" id="IPR007484">
    <property type="entry name" value="Peptidase_M28"/>
</dbReference>
<evidence type="ECO:0000259" key="6">
    <source>
        <dbReference type="Pfam" id="PF04389"/>
    </source>
</evidence>
<dbReference type="CDD" id="cd02121">
    <property type="entry name" value="PA_GCPII_like"/>
    <property type="match status" value="1"/>
</dbReference>
<keyword evidence="8" id="KW-1185">Reference proteome</keyword>
<keyword evidence="3" id="KW-0812">Transmembrane</keyword>
<evidence type="ECO:0000313" key="7">
    <source>
        <dbReference type="EMBL" id="CAK7920973.1"/>
    </source>
</evidence>
<dbReference type="EMBL" id="OZ004260">
    <property type="protein sequence ID" value="CAK7920973.1"/>
    <property type="molecule type" value="Genomic_DNA"/>
</dbReference>
<dbReference type="SUPFAM" id="SSF53187">
    <property type="entry name" value="Zn-dependent exopeptidases"/>
    <property type="match status" value="1"/>
</dbReference>
<dbReference type="Gene3D" id="1.20.930.40">
    <property type="entry name" value="Transferrin receptor-like, dimerisation domain"/>
    <property type="match status" value="1"/>
</dbReference>
<evidence type="ECO:0000259" key="4">
    <source>
        <dbReference type="Pfam" id="PF02225"/>
    </source>
</evidence>
<dbReference type="Pfam" id="PF04253">
    <property type="entry name" value="TFR_dimer"/>
    <property type="match status" value="1"/>
</dbReference>
<feature type="domain" description="PA" evidence="4">
    <location>
        <begin position="196"/>
        <end position="273"/>
    </location>
</feature>
<dbReference type="CDD" id="cd08022">
    <property type="entry name" value="M28_PSMA_like"/>
    <property type="match status" value="1"/>
</dbReference>
<dbReference type="SUPFAM" id="SSF47672">
    <property type="entry name" value="Transferrin receptor-like dimerisation domain"/>
    <property type="match status" value="1"/>
</dbReference>
<feature type="region of interest" description="Disordered" evidence="2">
    <location>
        <begin position="299"/>
        <end position="318"/>
    </location>
</feature>
<protein>
    <submittedName>
        <fullName evidence="7">Vacuolar protein sorting-associated protein 70</fullName>
    </submittedName>
</protein>
<dbReference type="InterPro" id="IPR039373">
    <property type="entry name" value="Peptidase_M28B"/>
</dbReference>
<evidence type="ECO:0000256" key="1">
    <source>
        <dbReference type="ARBA" id="ARBA00005634"/>
    </source>
</evidence>
<dbReference type="Pfam" id="PF02225">
    <property type="entry name" value="PA"/>
    <property type="match status" value="1"/>
</dbReference>
<dbReference type="SUPFAM" id="SSF52025">
    <property type="entry name" value="PA domain"/>
    <property type="match status" value="1"/>
</dbReference>
<feature type="transmembrane region" description="Helical" evidence="3">
    <location>
        <begin position="39"/>
        <end position="59"/>
    </location>
</feature>
<name>A0ABP0EK39_9ASCO</name>
<evidence type="ECO:0000256" key="3">
    <source>
        <dbReference type="SAM" id="Phobius"/>
    </source>
</evidence>
<evidence type="ECO:0000256" key="2">
    <source>
        <dbReference type="SAM" id="MobiDB-lite"/>
    </source>
</evidence>
<keyword evidence="3" id="KW-0472">Membrane</keyword>
<comment type="similarity">
    <text evidence="1">Belongs to the peptidase M28 family. M28B subfamily.</text>
</comment>
<reference evidence="7 8" key="1">
    <citation type="submission" date="2024-01" db="EMBL/GenBank/DDBJ databases">
        <authorList>
            <consortium name="Genoscope - CEA"/>
            <person name="William W."/>
        </authorList>
    </citation>
    <scope>NUCLEOTIDE SEQUENCE [LARGE SCALE GENOMIC DNA]</scope>
    <source>
        <strain evidence="7 8">29B2s-10</strain>
    </source>
</reference>
<dbReference type="Pfam" id="PF04389">
    <property type="entry name" value="Peptidase_M28"/>
    <property type="match status" value="1"/>
</dbReference>
<dbReference type="Gene3D" id="3.40.630.10">
    <property type="entry name" value="Zn peptidases"/>
    <property type="match status" value="1"/>
</dbReference>
<evidence type="ECO:0000259" key="5">
    <source>
        <dbReference type="Pfam" id="PF04253"/>
    </source>
</evidence>
<keyword evidence="3" id="KW-1133">Transmembrane helix</keyword>
<gene>
    <name evidence="7" type="primary">VPS70</name>
    <name evidence="7" type="ORF">CAAN4_H08658</name>
</gene>